<dbReference type="PRINTS" id="PR01440">
    <property type="entry name" value="CELLSNTHASEB"/>
</dbReference>
<name>A0ABV6EK63_9GAMM</name>
<evidence type="ECO:0000256" key="1">
    <source>
        <dbReference type="ARBA" id="ARBA00002057"/>
    </source>
</evidence>
<comment type="similarity">
    <text evidence="4 15">Belongs to the AcsB/BcsB family.</text>
</comment>
<keyword evidence="10 15" id="KW-0812">Transmembrane</keyword>
<evidence type="ECO:0000256" key="9">
    <source>
        <dbReference type="ARBA" id="ARBA00022636"/>
    </source>
</evidence>
<evidence type="ECO:0000256" key="8">
    <source>
        <dbReference type="ARBA" id="ARBA00022519"/>
    </source>
</evidence>
<dbReference type="InterPro" id="IPR018513">
    <property type="entry name" value="Cell_synthase_bac"/>
</dbReference>
<proteinExistence type="inferred from homology"/>
<evidence type="ECO:0000256" key="4">
    <source>
        <dbReference type="ARBA" id="ARBA00010714"/>
    </source>
</evidence>
<evidence type="ECO:0000256" key="11">
    <source>
        <dbReference type="ARBA" id="ARBA00022916"/>
    </source>
</evidence>
<sequence length="813" mass="89456">MSLPGIAQPRSRITFIALVSSLILWASLPELSIAADPLPLPSSVIGNNDAQGFPSLPRPADTPPAEALPASVDQNVAGNNPASENVSSPTVALNQSIVSTLSVTEMGQPAGLMLSNWQQQSGITFTLPMDLVVTDGNLIMDVEVSPALMESNTELHLMLNGQPLNTFRLNQLHEAKATYRVPIPAAMIVALNNLSFSIENSGDTPMLCEKGVSNKYWVKVLPTTRLQLENQVLNIGQNIGRFPRPFFDPQSMPPSTVDMIFSQAKRPEDVAAAAIVSSHLGKVARHNNLDFQVLQDTLPEQNGIIFARPGEQIGQLTLPQVDGPTLQIIDNPLNPVFKLLLVMGRNDVEMRQAAYRLVSPSLPEKTATLPVKPVEIPVSLPYDAPRWIDTSKPVSFSKLVANPDELTVTGIYHDAVRIPFRAAPDLFMWDGRNVPLQIDYRFPTENWIDESKSQLSATLNGAFLRNLPVNQHGLLELLWHQFGGDIRQESASIPVPSYLIYGDNMLELYFTIVPKNNASCDPADNNTIKSHIGPDSYIDLSQTYHFTELPNLSYFVGASFPFSRLADFSQTVLLMAEKPTINEVRTLLNLTAQSGAATGSAVSNVDVRFGLQGNESEDPEFKGRDVLVVASLEQSAFYQRLLQGVPFTRNERGTLAVKEQSMLDKLRSYLTGNWRSQGIDADRYLSSVNEWRGFLSFRSTWDPQRVVVAASASSDDGLSKIYSDLKTLKINAGIRGDLAVITDQNGVRSFQVGQQFPSGELPWYLIFIWYASKHLVLLSLTGLAISVVLGLSLYTLLRKHAAKRLGRDAEDEN</sequence>
<evidence type="ECO:0000313" key="18">
    <source>
        <dbReference type="Proteomes" id="UP001589792"/>
    </source>
</evidence>
<evidence type="ECO:0000256" key="10">
    <source>
        <dbReference type="ARBA" id="ARBA00022692"/>
    </source>
</evidence>
<evidence type="ECO:0000256" key="14">
    <source>
        <dbReference type="ARBA" id="ARBA00033444"/>
    </source>
</evidence>
<evidence type="ECO:0000256" key="6">
    <source>
        <dbReference type="ARBA" id="ARBA00021844"/>
    </source>
</evidence>
<keyword evidence="9 15" id="KW-0973">c-di-GMP</keyword>
<evidence type="ECO:0000256" key="16">
    <source>
        <dbReference type="SAM" id="MobiDB-lite"/>
    </source>
</evidence>
<gene>
    <name evidence="17" type="primary">bcsB</name>
    <name evidence="17" type="ORF">ACFFJ3_23255</name>
</gene>
<comment type="caution">
    <text evidence="17">The sequence shown here is derived from an EMBL/GenBank/DDBJ whole genome shotgun (WGS) entry which is preliminary data.</text>
</comment>
<feature type="region of interest" description="Disordered" evidence="16">
    <location>
        <begin position="49"/>
        <end position="68"/>
    </location>
</feature>
<evidence type="ECO:0000256" key="15">
    <source>
        <dbReference type="RuleBase" id="RU365021"/>
    </source>
</evidence>
<organism evidence="17 18">
    <name type="scientific">Serratia aquatilis</name>
    <dbReference type="NCBI Taxonomy" id="1737515"/>
    <lineage>
        <taxon>Bacteria</taxon>
        <taxon>Pseudomonadati</taxon>
        <taxon>Pseudomonadota</taxon>
        <taxon>Gammaproteobacteria</taxon>
        <taxon>Enterobacterales</taxon>
        <taxon>Yersiniaceae</taxon>
        <taxon>Serratia</taxon>
    </lineage>
</organism>
<evidence type="ECO:0000256" key="5">
    <source>
        <dbReference type="ARBA" id="ARBA00011437"/>
    </source>
</evidence>
<dbReference type="Proteomes" id="UP001589792">
    <property type="component" value="Unassembled WGS sequence"/>
</dbReference>
<keyword evidence="12 15" id="KW-1133">Transmembrane helix</keyword>
<reference evidence="17 18" key="1">
    <citation type="submission" date="2024-09" db="EMBL/GenBank/DDBJ databases">
        <authorList>
            <person name="Sun Q."/>
            <person name="Mori K."/>
        </authorList>
    </citation>
    <scope>NUCLEOTIDE SEQUENCE [LARGE SCALE GENOMIC DNA]</scope>
    <source>
        <strain evidence="17 18">CCM 8626</strain>
    </source>
</reference>
<comment type="subunit">
    <text evidence="5 15">Tightly associated with the cellulose synthase catalytic subunit.</text>
</comment>
<keyword evidence="7 15" id="KW-1003">Cell membrane</keyword>
<comment type="function">
    <text evidence="1 15">Binds the cellulose synthase activator, bis-(3'-5') cyclic diguanylic acid (c-di-GMP).</text>
</comment>
<evidence type="ECO:0000256" key="3">
    <source>
        <dbReference type="ARBA" id="ARBA00005186"/>
    </source>
</evidence>
<evidence type="ECO:0000256" key="13">
    <source>
        <dbReference type="ARBA" id="ARBA00023136"/>
    </source>
</evidence>
<keyword evidence="8 15" id="KW-0997">Cell inner membrane</keyword>
<dbReference type="PANTHER" id="PTHR39083:SF1">
    <property type="entry name" value="CYCLIC DI-GMP-BINDING PROTEIN"/>
    <property type="match status" value="1"/>
</dbReference>
<dbReference type="Pfam" id="PF03170">
    <property type="entry name" value="BcsB"/>
    <property type="match status" value="1"/>
</dbReference>
<protein>
    <recommendedName>
        <fullName evidence="6 15">Cyclic di-GMP-binding protein</fullName>
    </recommendedName>
    <alternativeName>
        <fullName evidence="14 15">Cellulose synthase regulatory subunit</fullName>
    </alternativeName>
</protein>
<feature type="transmembrane region" description="Helical" evidence="15">
    <location>
        <begin position="775"/>
        <end position="797"/>
    </location>
</feature>
<evidence type="ECO:0000256" key="12">
    <source>
        <dbReference type="ARBA" id="ARBA00022989"/>
    </source>
</evidence>
<dbReference type="InterPro" id="IPR003920">
    <property type="entry name" value="Cell_synth_B"/>
</dbReference>
<dbReference type="PANTHER" id="PTHR39083">
    <property type="entry name" value="CYCLIC DI-GMP-BINDING PROTEIN"/>
    <property type="match status" value="1"/>
</dbReference>
<keyword evidence="11 15" id="KW-0135">Cellulose biosynthesis</keyword>
<accession>A0ABV6EK63</accession>
<evidence type="ECO:0000256" key="7">
    <source>
        <dbReference type="ARBA" id="ARBA00022475"/>
    </source>
</evidence>
<evidence type="ECO:0000256" key="2">
    <source>
        <dbReference type="ARBA" id="ARBA00004377"/>
    </source>
</evidence>
<keyword evidence="13 15" id="KW-0472">Membrane</keyword>
<dbReference type="Gene3D" id="2.60.120.260">
    <property type="entry name" value="Galactose-binding domain-like"/>
    <property type="match status" value="2"/>
</dbReference>
<comment type="pathway">
    <text evidence="3 15">Glycan metabolism; bacterial cellulose biosynthesis.</text>
</comment>
<evidence type="ECO:0000313" key="17">
    <source>
        <dbReference type="EMBL" id="MFC0229378.1"/>
    </source>
</evidence>
<comment type="subcellular location">
    <subcellularLocation>
        <location evidence="2">Cell inner membrane</location>
        <topology evidence="2">Single-pass membrane protein</topology>
    </subcellularLocation>
</comment>
<dbReference type="EMBL" id="JBHLXG010000038">
    <property type="protein sequence ID" value="MFC0229378.1"/>
    <property type="molecule type" value="Genomic_DNA"/>
</dbReference>
<dbReference type="RefSeq" id="WP_380680516.1">
    <property type="nucleotide sequence ID" value="NZ_CP173186.1"/>
</dbReference>
<dbReference type="NCBIfam" id="NF008324">
    <property type="entry name" value="PRK11114.1-2"/>
    <property type="match status" value="1"/>
</dbReference>
<keyword evidence="18" id="KW-1185">Reference proteome</keyword>